<sequence length="124" mass="14339">MSSSESTDEDDAQDIEDIEDLEPIPWKAIVFTPIPRKTKYSLVADRKTKTGFWKIKKGPKLVPYGLDMVAYKREFDFYEVNTLRGRFTGISMIEYRLTNRPGNNVNARFLYRHVACVVTRNSLG</sequence>
<keyword evidence="2" id="KW-0238">DNA-binding</keyword>
<evidence type="ECO:0000256" key="1">
    <source>
        <dbReference type="ARBA" id="ARBA00023015"/>
    </source>
</evidence>
<name>A0ABD1NZ06_9LAMI</name>
<evidence type="ECO:0000256" key="3">
    <source>
        <dbReference type="ARBA" id="ARBA00023163"/>
    </source>
</evidence>
<evidence type="ECO:0000256" key="2">
    <source>
        <dbReference type="ARBA" id="ARBA00023125"/>
    </source>
</evidence>
<gene>
    <name evidence="7" type="ORF">Fot_56644</name>
</gene>
<dbReference type="InterPro" id="IPR036093">
    <property type="entry name" value="NAC_dom_sf"/>
</dbReference>
<dbReference type="PROSITE" id="PS51005">
    <property type="entry name" value="NAC"/>
    <property type="match status" value="1"/>
</dbReference>
<dbReference type="AlphaFoldDB" id="A0ABD1NZ06"/>
<reference evidence="8" key="1">
    <citation type="submission" date="2024-07" db="EMBL/GenBank/DDBJ databases">
        <title>Two chromosome-level genome assemblies of Korean endemic species Abeliophyllum distichum and Forsythia ovata (Oleaceae).</title>
        <authorList>
            <person name="Jang H."/>
        </authorList>
    </citation>
    <scope>NUCLEOTIDE SEQUENCE [LARGE SCALE GENOMIC DNA]</scope>
</reference>
<keyword evidence="4" id="KW-0539">Nucleus</keyword>
<accession>A0ABD1NZ06</accession>
<comment type="caution">
    <text evidence="7">The sequence shown here is derived from an EMBL/GenBank/DDBJ whole genome shotgun (WGS) entry which is preliminary data.</text>
</comment>
<evidence type="ECO:0000256" key="4">
    <source>
        <dbReference type="ARBA" id="ARBA00023242"/>
    </source>
</evidence>
<evidence type="ECO:0000259" key="6">
    <source>
        <dbReference type="PROSITE" id="PS51005"/>
    </source>
</evidence>
<evidence type="ECO:0000256" key="5">
    <source>
        <dbReference type="SAM" id="MobiDB-lite"/>
    </source>
</evidence>
<protein>
    <submittedName>
        <fullName evidence="7">NAC domain superfamily</fullName>
    </submittedName>
</protein>
<dbReference type="Gene3D" id="2.170.150.80">
    <property type="entry name" value="NAC domain"/>
    <property type="match status" value="1"/>
</dbReference>
<dbReference type="GO" id="GO:0003677">
    <property type="term" value="F:DNA binding"/>
    <property type="evidence" value="ECO:0007669"/>
    <property type="project" value="UniProtKB-KW"/>
</dbReference>
<dbReference type="SUPFAM" id="SSF101941">
    <property type="entry name" value="NAC domain"/>
    <property type="match status" value="1"/>
</dbReference>
<feature type="region of interest" description="Disordered" evidence="5">
    <location>
        <begin position="1"/>
        <end position="20"/>
    </location>
</feature>
<evidence type="ECO:0000313" key="7">
    <source>
        <dbReference type="EMBL" id="KAL2456842.1"/>
    </source>
</evidence>
<keyword evidence="1" id="KW-0805">Transcription regulation</keyword>
<keyword evidence="8" id="KW-1185">Reference proteome</keyword>
<proteinExistence type="predicted"/>
<feature type="domain" description="NAC" evidence="6">
    <location>
        <begin position="1"/>
        <end position="121"/>
    </location>
</feature>
<organism evidence="7 8">
    <name type="scientific">Forsythia ovata</name>
    <dbReference type="NCBI Taxonomy" id="205694"/>
    <lineage>
        <taxon>Eukaryota</taxon>
        <taxon>Viridiplantae</taxon>
        <taxon>Streptophyta</taxon>
        <taxon>Embryophyta</taxon>
        <taxon>Tracheophyta</taxon>
        <taxon>Spermatophyta</taxon>
        <taxon>Magnoliopsida</taxon>
        <taxon>eudicotyledons</taxon>
        <taxon>Gunneridae</taxon>
        <taxon>Pentapetalae</taxon>
        <taxon>asterids</taxon>
        <taxon>lamiids</taxon>
        <taxon>Lamiales</taxon>
        <taxon>Oleaceae</taxon>
        <taxon>Forsythieae</taxon>
        <taxon>Forsythia</taxon>
    </lineage>
</organism>
<dbReference type="EMBL" id="JBFOLJ010000051">
    <property type="protein sequence ID" value="KAL2456842.1"/>
    <property type="molecule type" value="Genomic_DNA"/>
</dbReference>
<dbReference type="InterPro" id="IPR003441">
    <property type="entry name" value="NAC-dom"/>
</dbReference>
<dbReference type="Proteomes" id="UP001604277">
    <property type="component" value="Unassembled WGS sequence"/>
</dbReference>
<evidence type="ECO:0000313" key="8">
    <source>
        <dbReference type="Proteomes" id="UP001604277"/>
    </source>
</evidence>
<keyword evidence="3" id="KW-0804">Transcription</keyword>